<keyword evidence="6" id="KW-1185">Reference proteome</keyword>
<evidence type="ECO:0000256" key="1">
    <source>
        <dbReference type="ARBA" id="ARBA00022448"/>
    </source>
</evidence>
<dbReference type="GO" id="GO:0016887">
    <property type="term" value="F:ATP hydrolysis activity"/>
    <property type="evidence" value="ECO:0007669"/>
    <property type="project" value="InterPro"/>
</dbReference>
<protein>
    <submittedName>
        <fullName evidence="5">ABC transporter</fullName>
    </submittedName>
</protein>
<gene>
    <name evidence="5" type="ORF">PBOR_14260</name>
</gene>
<sequence length="237" mass="25872">MLTIKHFTKSYKGGKKAVDDLSLVVERGDIYGFIGHNGAGKTTTIRAVVGVLDFEEGDIEIDGISIKKDPVACKANIAYIPDNPDLYDHLTGIQYLNFIGDLFSVSKANRERLIKKYSDAFQITANLGDMISSYSHGMKQKLAIISALIHEPKLLVLDEPFVGLDPKAAHTLKTIMAELCSSGGAIFFSTHVLDTAEKICNKIAIIKAGQLIAHGSTEEVKGKNSLEEVFMELIDND</sequence>
<dbReference type="PROSITE" id="PS50893">
    <property type="entry name" value="ABC_TRANSPORTER_2"/>
    <property type="match status" value="1"/>
</dbReference>
<dbReference type="PANTHER" id="PTHR42939">
    <property type="entry name" value="ABC TRANSPORTER ATP-BINDING PROTEIN ALBC-RELATED"/>
    <property type="match status" value="1"/>
</dbReference>
<dbReference type="GO" id="GO:0005524">
    <property type="term" value="F:ATP binding"/>
    <property type="evidence" value="ECO:0007669"/>
    <property type="project" value="UniProtKB-KW"/>
</dbReference>
<dbReference type="HOGENOM" id="CLU_000604_1_2_9"/>
<dbReference type="InterPro" id="IPR017871">
    <property type="entry name" value="ABC_transporter-like_CS"/>
</dbReference>
<dbReference type="Proteomes" id="UP000029518">
    <property type="component" value="Chromosome"/>
</dbReference>
<dbReference type="PROSITE" id="PS00211">
    <property type="entry name" value="ABC_TRANSPORTER_1"/>
    <property type="match status" value="1"/>
</dbReference>
<feature type="domain" description="ABC transporter" evidence="4">
    <location>
        <begin position="2"/>
        <end position="233"/>
    </location>
</feature>
<dbReference type="SUPFAM" id="SSF52540">
    <property type="entry name" value="P-loop containing nucleoside triphosphate hydrolases"/>
    <property type="match status" value="1"/>
</dbReference>
<dbReference type="EMBL" id="CP009285">
    <property type="protein sequence ID" value="AIQ57962.1"/>
    <property type="molecule type" value="Genomic_DNA"/>
</dbReference>
<dbReference type="SMART" id="SM00382">
    <property type="entry name" value="AAA"/>
    <property type="match status" value="1"/>
</dbReference>
<dbReference type="OrthoDB" id="9804819at2"/>
<dbReference type="CDD" id="cd03230">
    <property type="entry name" value="ABC_DR_subfamily_A"/>
    <property type="match status" value="1"/>
</dbReference>
<dbReference type="RefSeq" id="WP_042212431.1">
    <property type="nucleotide sequence ID" value="NZ_CP009285.1"/>
</dbReference>
<evidence type="ECO:0000256" key="2">
    <source>
        <dbReference type="ARBA" id="ARBA00022741"/>
    </source>
</evidence>
<accession>A0A089LAZ0</accession>
<keyword evidence="1" id="KW-0813">Transport</keyword>
<dbReference type="Pfam" id="PF00005">
    <property type="entry name" value="ABC_tran"/>
    <property type="match status" value="1"/>
</dbReference>
<dbReference type="InterPro" id="IPR027417">
    <property type="entry name" value="P-loop_NTPase"/>
</dbReference>
<keyword evidence="3" id="KW-0067">ATP-binding</keyword>
<evidence type="ECO:0000256" key="3">
    <source>
        <dbReference type="ARBA" id="ARBA00022840"/>
    </source>
</evidence>
<dbReference type="Gene3D" id="3.40.50.300">
    <property type="entry name" value="P-loop containing nucleotide triphosphate hydrolases"/>
    <property type="match status" value="1"/>
</dbReference>
<evidence type="ECO:0000313" key="6">
    <source>
        <dbReference type="Proteomes" id="UP000029518"/>
    </source>
</evidence>
<dbReference type="PANTHER" id="PTHR42939:SF1">
    <property type="entry name" value="ABC TRANSPORTER ATP-BINDING PROTEIN ALBC-RELATED"/>
    <property type="match status" value="1"/>
</dbReference>
<keyword evidence="2" id="KW-0547">Nucleotide-binding</keyword>
<dbReference type="InterPro" id="IPR003593">
    <property type="entry name" value="AAA+_ATPase"/>
</dbReference>
<name>A0A089LAZ0_PAEBO</name>
<evidence type="ECO:0000259" key="4">
    <source>
        <dbReference type="PROSITE" id="PS50893"/>
    </source>
</evidence>
<dbReference type="KEGG" id="pbd:PBOR_14260"/>
<reference evidence="5" key="1">
    <citation type="submission" date="2014-08" db="EMBL/GenBank/DDBJ databases">
        <title>Comparative genomics of the Paenibacillus odorifer group.</title>
        <authorList>
            <person name="den Bakker H.C."/>
            <person name="Tsai Y.-C.Y.-C."/>
            <person name="Martin N."/>
            <person name="Korlach J."/>
            <person name="Wiedmann M."/>
        </authorList>
    </citation>
    <scope>NUCLEOTIDE SEQUENCE [LARGE SCALE GENOMIC DNA]</scope>
    <source>
        <strain evidence="5">DSM 13188</strain>
    </source>
</reference>
<dbReference type="InterPro" id="IPR051782">
    <property type="entry name" value="ABC_Transporter_VariousFunc"/>
</dbReference>
<evidence type="ECO:0000313" key="5">
    <source>
        <dbReference type="EMBL" id="AIQ57962.1"/>
    </source>
</evidence>
<dbReference type="InterPro" id="IPR003439">
    <property type="entry name" value="ABC_transporter-like_ATP-bd"/>
</dbReference>
<proteinExistence type="predicted"/>
<dbReference type="AlphaFoldDB" id="A0A089LAZ0"/>
<organism evidence="5 6">
    <name type="scientific">Paenibacillus borealis</name>
    <dbReference type="NCBI Taxonomy" id="160799"/>
    <lineage>
        <taxon>Bacteria</taxon>
        <taxon>Bacillati</taxon>
        <taxon>Bacillota</taxon>
        <taxon>Bacilli</taxon>
        <taxon>Bacillales</taxon>
        <taxon>Paenibacillaceae</taxon>
        <taxon>Paenibacillus</taxon>
    </lineage>
</organism>